<dbReference type="Gene3D" id="1.20.140.10">
    <property type="entry name" value="Butyryl-CoA Dehydrogenase, subunit A, domain 3"/>
    <property type="match status" value="1"/>
</dbReference>
<dbReference type="Pfam" id="PF02771">
    <property type="entry name" value="Acyl-CoA_dh_N"/>
    <property type="match status" value="1"/>
</dbReference>
<dbReference type="SUPFAM" id="SSF47203">
    <property type="entry name" value="Acyl-CoA dehydrogenase C-terminal domain-like"/>
    <property type="match status" value="1"/>
</dbReference>
<dbReference type="InterPro" id="IPR036250">
    <property type="entry name" value="AcylCo_DH-like_C"/>
</dbReference>
<evidence type="ECO:0000256" key="2">
    <source>
        <dbReference type="SAM" id="MobiDB-lite"/>
    </source>
</evidence>
<proteinExistence type="predicted"/>
<sequence length="412" mass="44876">MPSDITVPSNITASRQDAMPASFSPPLSGDVKRLSQLEQLVTSRFPARERASHQHASLPVDNLRDLHDAGWLRSTLPPAYSGADSHLYSEDKATYLQAIRIVARVSPGTAHCLQVHNHAAWAIAELGTPEQRERFLRPMTEKLHLASFIGSEPGLQVGAQAFQTIATKGPQGSLRISGRKYYATNGVEMGLGLVFTSLKDVEGGMAANHQMVVVTPDMPGVREEKGWYQPSGMRVAESPQVHLDDVHIPASHILGPAGAYPNGRWQGRFHLGFTATYLGAAEGILRWALAWIGQISQKKADPYVQWHVGQAQTDLYAAQSAFESALRAWQHGSVTNAELASMAAKSICARTAQSLADSLSKLVGSTALFDEHPLGRLTRDLQTHVLHVGNDRTYQTLGQAGMGQHFDSTRQR</sequence>
<keyword evidence="1" id="KW-0560">Oxidoreductase</keyword>
<keyword evidence="6" id="KW-1185">Reference proteome</keyword>
<accession>A0A261SBC0</accession>
<dbReference type="GO" id="GO:0050660">
    <property type="term" value="F:flavin adenine dinucleotide binding"/>
    <property type="evidence" value="ECO:0007669"/>
    <property type="project" value="InterPro"/>
</dbReference>
<dbReference type="InterPro" id="IPR037069">
    <property type="entry name" value="AcylCoA_DH/ox_N_sf"/>
</dbReference>
<evidence type="ECO:0000313" key="5">
    <source>
        <dbReference type="EMBL" id="OZI34656.1"/>
    </source>
</evidence>
<gene>
    <name evidence="5" type="ORF">CAL29_14290</name>
</gene>
<dbReference type="InterPro" id="IPR046373">
    <property type="entry name" value="Acyl-CoA_Oxase/DH_mid-dom_sf"/>
</dbReference>
<organism evidence="5 6">
    <name type="scientific">Bordetella genomosp. 10</name>
    <dbReference type="NCBI Taxonomy" id="1416804"/>
    <lineage>
        <taxon>Bacteria</taxon>
        <taxon>Pseudomonadati</taxon>
        <taxon>Pseudomonadota</taxon>
        <taxon>Betaproteobacteria</taxon>
        <taxon>Burkholderiales</taxon>
        <taxon>Alcaligenaceae</taxon>
        <taxon>Bordetella</taxon>
    </lineage>
</organism>
<evidence type="ECO:0008006" key="7">
    <source>
        <dbReference type="Google" id="ProtNLM"/>
    </source>
</evidence>
<evidence type="ECO:0000259" key="3">
    <source>
        <dbReference type="Pfam" id="PF02771"/>
    </source>
</evidence>
<name>A0A261SBC0_9BORD</name>
<dbReference type="AlphaFoldDB" id="A0A261SBC0"/>
<evidence type="ECO:0000256" key="1">
    <source>
        <dbReference type="ARBA" id="ARBA00023002"/>
    </source>
</evidence>
<dbReference type="Gene3D" id="1.10.540.10">
    <property type="entry name" value="Acyl-CoA dehydrogenase/oxidase, N-terminal domain"/>
    <property type="match status" value="1"/>
</dbReference>
<protein>
    <recommendedName>
        <fullName evidence="7">Acyl-CoA dehydrogenase</fullName>
    </recommendedName>
</protein>
<dbReference type="OrthoDB" id="7316074at2"/>
<evidence type="ECO:0000313" key="6">
    <source>
        <dbReference type="Proteomes" id="UP000216020"/>
    </source>
</evidence>
<dbReference type="PANTHER" id="PTHR43884:SF12">
    <property type="entry name" value="ISOVALERYL-COA DEHYDROGENASE, MITOCHONDRIAL-RELATED"/>
    <property type="match status" value="1"/>
</dbReference>
<dbReference type="RefSeq" id="WP_094853646.1">
    <property type="nucleotide sequence ID" value="NZ_NEVM01000002.1"/>
</dbReference>
<comment type="caution">
    <text evidence="5">The sequence shown here is derived from an EMBL/GenBank/DDBJ whole genome shotgun (WGS) entry which is preliminary data.</text>
</comment>
<dbReference type="InterPro" id="IPR013786">
    <property type="entry name" value="AcylCoA_DH/ox_N"/>
</dbReference>
<feature type="region of interest" description="Disordered" evidence="2">
    <location>
        <begin position="1"/>
        <end position="20"/>
    </location>
</feature>
<evidence type="ECO:0000259" key="4">
    <source>
        <dbReference type="Pfam" id="PF08028"/>
    </source>
</evidence>
<dbReference type="CDD" id="cd00567">
    <property type="entry name" value="ACAD"/>
    <property type="match status" value="1"/>
</dbReference>
<dbReference type="InterPro" id="IPR013107">
    <property type="entry name" value="Acyl-CoA_DH_C"/>
</dbReference>
<dbReference type="GO" id="GO:0003995">
    <property type="term" value="F:acyl-CoA dehydrogenase activity"/>
    <property type="evidence" value="ECO:0007669"/>
    <property type="project" value="TreeGrafter"/>
</dbReference>
<reference evidence="6" key="1">
    <citation type="submission" date="2017-05" db="EMBL/GenBank/DDBJ databases">
        <title>Complete and WGS of Bordetella genogroups.</title>
        <authorList>
            <person name="Spilker T."/>
            <person name="Lipuma J."/>
        </authorList>
    </citation>
    <scope>NUCLEOTIDE SEQUENCE [LARGE SCALE GENOMIC DNA]</scope>
    <source>
        <strain evidence="6">AU16122</strain>
    </source>
</reference>
<dbReference type="Proteomes" id="UP000216020">
    <property type="component" value="Unassembled WGS sequence"/>
</dbReference>
<dbReference type="Gene3D" id="2.40.110.10">
    <property type="entry name" value="Butyryl-CoA Dehydrogenase, subunit A, domain 2"/>
    <property type="match status" value="1"/>
</dbReference>
<dbReference type="PIRSF" id="PIRSF016578">
    <property type="entry name" value="HsaA"/>
    <property type="match status" value="1"/>
</dbReference>
<feature type="domain" description="Acyl-CoA dehydrogenase C-terminal" evidence="4">
    <location>
        <begin position="272"/>
        <end position="391"/>
    </location>
</feature>
<dbReference type="EMBL" id="NEVM01000002">
    <property type="protein sequence ID" value="OZI34656.1"/>
    <property type="molecule type" value="Genomic_DNA"/>
</dbReference>
<feature type="compositionally biased region" description="Polar residues" evidence="2">
    <location>
        <begin position="1"/>
        <end position="15"/>
    </location>
</feature>
<dbReference type="PANTHER" id="PTHR43884">
    <property type="entry name" value="ACYL-COA DEHYDROGENASE"/>
    <property type="match status" value="1"/>
</dbReference>
<dbReference type="Pfam" id="PF08028">
    <property type="entry name" value="Acyl-CoA_dh_2"/>
    <property type="match status" value="1"/>
</dbReference>
<feature type="domain" description="Acyl-CoA dehydrogenase/oxidase N-terminal" evidence="3">
    <location>
        <begin position="44"/>
        <end position="141"/>
    </location>
</feature>
<dbReference type="InterPro" id="IPR009100">
    <property type="entry name" value="AcylCoA_DH/oxidase_NM_dom_sf"/>
</dbReference>
<dbReference type="SUPFAM" id="SSF56645">
    <property type="entry name" value="Acyl-CoA dehydrogenase NM domain-like"/>
    <property type="match status" value="1"/>
</dbReference>